<protein>
    <recommendedName>
        <fullName evidence="1">DUF4439 domain-containing protein</fullName>
    </recommendedName>
</protein>
<dbReference type="CDD" id="cd00657">
    <property type="entry name" value="Ferritin_like"/>
    <property type="match status" value="1"/>
</dbReference>
<dbReference type="SUPFAM" id="SSF47240">
    <property type="entry name" value="Ferritin-like"/>
    <property type="match status" value="1"/>
</dbReference>
<gene>
    <name evidence="2" type="ORF">GTS_21660</name>
</gene>
<feature type="domain" description="DUF4439" evidence="1">
    <location>
        <begin position="19"/>
        <end position="155"/>
    </location>
</feature>
<comment type="caution">
    <text evidence="2">The sequence shown here is derived from an EMBL/GenBank/DDBJ whole genome shotgun (WGS) entry which is preliminary data.</text>
</comment>
<dbReference type="RefSeq" id="WP_137813654.1">
    <property type="nucleotide sequence ID" value="NZ_BJFL01000008.1"/>
</dbReference>
<dbReference type="AlphaFoldDB" id="A0A4D4J9L2"/>
<proteinExistence type="predicted"/>
<name>A0A4D4J9L2_9PSEU</name>
<organism evidence="2 3">
    <name type="scientific">Gandjariella thermophila</name>
    <dbReference type="NCBI Taxonomy" id="1931992"/>
    <lineage>
        <taxon>Bacteria</taxon>
        <taxon>Bacillati</taxon>
        <taxon>Actinomycetota</taxon>
        <taxon>Actinomycetes</taxon>
        <taxon>Pseudonocardiales</taxon>
        <taxon>Pseudonocardiaceae</taxon>
        <taxon>Gandjariella</taxon>
    </lineage>
</organism>
<dbReference type="Gene3D" id="1.20.1260.10">
    <property type="match status" value="1"/>
</dbReference>
<keyword evidence="3" id="KW-1185">Reference proteome</keyword>
<sequence>MPTTTTGGSRELPEETVDALQKALGTEHAAVWVYGLASAFLPAAAQPALTEGATAHRARRDATERLLRDAGATPAASAPAYLPPNPVTDAASAAAMLVSAENDTSVAWRGVLERSDDQDVRRAAVDALTASAVRAVSWRQRAGQSPAVVAFPGRP</sequence>
<evidence type="ECO:0000313" key="3">
    <source>
        <dbReference type="Proteomes" id="UP000298860"/>
    </source>
</evidence>
<dbReference type="OrthoDB" id="5192349at2"/>
<dbReference type="InterPro" id="IPR029447">
    <property type="entry name" value="DUF4439"/>
</dbReference>
<dbReference type="Proteomes" id="UP000298860">
    <property type="component" value="Unassembled WGS sequence"/>
</dbReference>
<dbReference type="Pfam" id="PF14530">
    <property type="entry name" value="DUF4439"/>
    <property type="match status" value="1"/>
</dbReference>
<accession>A0A4D4J9L2</accession>
<dbReference type="InterPro" id="IPR012347">
    <property type="entry name" value="Ferritin-like"/>
</dbReference>
<reference evidence="3" key="1">
    <citation type="submission" date="2019-04" db="EMBL/GenBank/DDBJ databases">
        <title>Draft genome sequence of Pseudonocardiaceae bacterium SL3-2-4.</title>
        <authorList>
            <person name="Ningsih F."/>
            <person name="Yokota A."/>
            <person name="Sakai Y."/>
            <person name="Nanatani K."/>
            <person name="Yabe S."/>
            <person name="Oetari A."/>
            <person name="Sjamsuridzal W."/>
        </authorList>
    </citation>
    <scope>NUCLEOTIDE SEQUENCE [LARGE SCALE GENOMIC DNA]</scope>
    <source>
        <strain evidence="3">SL3-2-4</strain>
    </source>
</reference>
<dbReference type="InterPro" id="IPR009078">
    <property type="entry name" value="Ferritin-like_SF"/>
</dbReference>
<dbReference type="EMBL" id="BJFL01000008">
    <property type="protein sequence ID" value="GDY30533.1"/>
    <property type="molecule type" value="Genomic_DNA"/>
</dbReference>
<evidence type="ECO:0000313" key="2">
    <source>
        <dbReference type="EMBL" id="GDY30533.1"/>
    </source>
</evidence>
<evidence type="ECO:0000259" key="1">
    <source>
        <dbReference type="Pfam" id="PF14530"/>
    </source>
</evidence>